<evidence type="ECO:0000313" key="2">
    <source>
        <dbReference type="EMBL" id="GGX08691.1"/>
    </source>
</evidence>
<accession>A0A918JTJ7</accession>
<sequence>MGYTILEPSKEAAHAEIAVEHNISREKFYKEYVNKCKPVIIKGLMDEWPAKNIWSNQYFSNLNTDQSIVAKKGNVKKGNVEAMKLSEYVALMQAYELSGKKGKPPYYLHDFPLFQVMPELRHDIGPFPLHLFPKWYSYEWWNYICFFMGTSNNSTPMHIDTLLTNNLFFQVSGTKEFLIVLPEDMDKCYRYAWKWSKINPDKPDYEKYPKYKEAKPLRFKVSDGDILYMPSGTFHQVRSLTSSISFNIDWHTKKTVRKGLLNSITGRASFPNIYYNVLLSLGLNAKVPAKYIFPYYKSYFDFIA</sequence>
<gene>
    <name evidence="2" type="ORF">GCM10007384_08050</name>
</gene>
<evidence type="ECO:0000313" key="3">
    <source>
        <dbReference type="Proteomes" id="UP000601108"/>
    </source>
</evidence>
<dbReference type="InterPro" id="IPR041667">
    <property type="entry name" value="Cupin_8"/>
</dbReference>
<dbReference type="PANTHER" id="PTHR12461">
    <property type="entry name" value="HYPOXIA-INDUCIBLE FACTOR 1 ALPHA INHIBITOR-RELATED"/>
    <property type="match status" value="1"/>
</dbReference>
<dbReference type="AlphaFoldDB" id="A0A918JTJ7"/>
<dbReference type="PANTHER" id="PTHR12461:SF105">
    <property type="entry name" value="HYPOXIA-INDUCIBLE FACTOR 1-ALPHA INHIBITOR"/>
    <property type="match status" value="1"/>
</dbReference>
<dbReference type="Gene3D" id="2.60.120.650">
    <property type="entry name" value="Cupin"/>
    <property type="match status" value="1"/>
</dbReference>
<dbReference type="PROSITE" id="PS51184">
    <property type="entry name" value="JMJC"/>
    <property type="match status" value="1"/>
</dbReference>
<keyword evidence="3" id="KW-1185">Reference proteome</keyword>
<reference evidence="2 3" key="1">
    <citation type="journal article" date="2014" name="Int. J. Syst. Evol. Microbiol.">
        <title>Complete genome sequence of Corynebacterium casei LMG S-19264T (=DSM 44701T), isolated from a smear-ripened cheese.</title>
        <authorList>
            <consortium name="US DOE Joint Genome Institute (JGI-PGF)"/>
            <person name="Walter F."/>
            <person name="Albersmeier A."/>
            <person name="Kalinowski J."/>
            <person name="Ruckert C."/>
        </authorList>
    </citation>
    <scope>NUCLEOTIDE SEQUENCE [LARGE SCALE GENOMIC DNA]</scope>
    <source>
        <strain evidence="2 3">KCTC 12285</strain>
    </source>
</reference>
<name>A0A918JTJ7_9FLAO</name>
<feature type="domain" description="JmjC" evidence="1">
    <location>
        <begin position="121"/>
        <end position="267"/>
    </location>
</feature>
<dbReference type="EMBL" id="BMWS01000004">
    <property type="protein sequence ID" value="GGX08691.1"/>
    <property type="molecule type" value="Genomic_DNA"/>
</dbReference>
<dbReference type="SUPFAM" id="SSF51197">
    <property type="entry name" value="Clavaminate synthase-like"/>
    <property type="match status" value="1"/>
</dbReference>
<protein>
    <recommendedName>
        <fullName evidence="1">JmjC domain-containing protein</fullName>
    </recommendedName>
</protein>
<dbReference type="SMART" id="SM00558">
    <property type="entry name" value="JmjC"/>
    <property type="match status" value="1"/>
</dbReference>
<dbReference type="Proteomes" id="UP000601108">
    <property type="component" value="Unassembled WGS sequence"/>
</dbReference>
<dbReference type="RefSeq" id="WP_051316610.1">
    <property type="nucleotide sequence ID" value="NZ_BMWS01000004.1"/>
</dbReference>
<dbReference type="Pfam" id="PF13621">
    <property type="entry name" value="Cupin_8"/>
    <property type="match status" value="1"/>
</dbReference>
<proteinExistence type="predicted"/>
<comment type="caution">
    <text evidence="2">The sequence shown here is derived from an EMBL/GenBank/DDBJ whole genome shotgun (WGS) entry which is preliminary data.</text>
</comment>
<dbReference type="InterPro" id="IPR003347">
    <property type="entry name" value="JmjC_dom"/>
</dbReference>
<organism evidence="2 3">
    <name type="scientific">Aquimarina muelleri</name>
    <dbReference type="NCBI Taxonomy" id="279356"/>
    <lineage>
        <taxon>Bacteria</taxon>
        <taxon>Pseudomonadati</taxon>
        <taxon>Bacteroidota</taxon>
        <taxon>Flavobacteriia</taxon>
        <taxon>Flavobacteriales</taxon>
        <taxon>Flavobacteriaceae</taxon>
        <taxon>Aquimarina</taxon>
    </lineage>
</organism>
<evidence type="ECO:0000259" key="1">
    <source>
        <dbReference type="PROSITE" id="PS51184"/>
    </source>
</evidence>